<gene>
    <name evidence="12" type="primary">ABC42</name>
    <name evidence="12" type="ORF">AURANDRAFT_66849</name>
</gene>
<dbReference type="PROSITE" id="PS50893">
    <property type="entry name" value="ABC_TRANSPORTER_2"/>
    <property type="match status" value="1"/>
</dbReference>
<feature type="transmembrane region" description="Helical" evidence="9">
    <location>
        <begin position="427"/>
        <end position="445"/>
    </location>
</feature>
<dbReference type="PROSITE" id="PS00211">
    <property type="entry name" value="ABC_TRANSPORTER_1"/>
    <property type="match status" value="1"/>
</dbReference>
<dbReference type="InterPro" id="IPR003439">
    <property type="entry name" value="ABC_transporter-like_ATP-bd"/>
</dbReference>
<feature type="domain" description="ABC transporter" evidence="11">
    <location>
        <begin position="13"/>
        <end position="254"/>
    </location>
</feature>
<dbReference type="InterPro" id="IPR003593">
    <property type="entry name" value="AAA+_ATPase"/>
</dbReference>
<keyword evidence="4" id="KW-0547">Nucleotide-binding</keyword>
<evidence type="ECO:0000256" key="10">
    <source>
        <dbReference type="SAM" id="SignalP"/>
    </source>
</evidence>
<keyword evidence="6 9" id="KW-1133">Transmembrane helix</keyword>
<dbReference type="SMART" id="SM00382">
    <property type="entry name" value="AAA"/>
    <property type="match status" value="1"/>
</dbReference>
<keyword evidence="3 9" id="KW-0812">Transmembrane</keyword>
<dbReference type="InterPro" id="IPR027417">
    <property type="entry name" value="P-loop_NTPase"/>
</dbReference>
<dbReference type="Gene3D" id="3.40.50.300">
    <property type="entry name" value="P-loop containing nucleotide triphosphate hydrolases"/>
    <property type="match status" value="1"/>
</dbReference>
<evidence type="ECO:0000256" key="2">
    <source>
        <dbReference type="ARBA" id="ARBA00022448"/>
    </source>
</evidence>
<accession>F0YJ14</accession>
<evidence type="ECO:0000256" key="3">
    <source>
        <dbReference type="ARBA" id="ARBA00022692"/>
    </source>
</evidence>
<evidence type="ECO:0000256" key="4">
    <source>
        <dbReference type="ARBA" id="ARBA00022741"/>
    </source>
</evidence>
<keyword evidence="2" id="KW-0813">Transport</keyword>
<keyword evidence="5" id="KW-0067">ATP-binding</keyword>
<sequence>MVLVRALAALVALRTASARTVEWHGIDATIKGRSLLRSISGRAEPGRLHAIMGPSGSGKSTLLCAIAGCCDRKVGLRGDLRLDGAAVDRVDAAFVRQQDVFYPYLTVRETLTFAATLRLGRDADVPAVVDDLLRKTGLGKAADSIVGDDKVRGVSGGERKRLAIACELVDDPAVLFLDEPTSGLDSFAAARVVASLRGLCDAGTTVVCVIHQPSGKVFDAFDDLTLLSEGELMYHGPRRGVDRALARQGAKRPAFSSAAEHAVAAVSVDYSSAETEAASRAALARLAAAARAAAPAAPPPAETAPAAATPAPGPPRRPLAELRLLYQRARRDVSRAKAATAIKAAQQVMTALIYGGIYDLDDSQRSIQDRFGLLSLCVIGSTNLAIASTIRAFPKEKAIVVRERAPRSGRPMYGAFPYLASKVAAELPLAAGLSCLFGAVLYPLAKLRRSAQAFRTFLGIQVLNSLASGALGLLVGAVAPSTDAALALFPPLIVLMIIFNGSNISDESTPKPIKFLPKLSLVRWGFEGLAVNEFDGLYFECQNRREDLRTGRDALARLAFEDSTVKKACVAQAAILGGCYLQTYRALRSSRPAFAVMKPTRR</sequence>
<dbReference type="CDD" id="cd03213">
    <property type="entry name" value="ABCG_EPDR"/>
    <property type="match status" value="1"/>
</dbReference>
<proteinExistence type="predicted"/>
<feature type="region of interest" description="Disordered" evidence="8">
    <location>
        <begin position="295"/>
        <end position="316"/>
    </location>
</feature>
<dbReference type="Proteomes" id="UP000002729">
    <property type="component" value="Unassembled WGS sequence"/>
</dbReference>
<evidence type="ECO:0000256" key="9">
    <source>
        <dbReference type="SAM" id="Phobius"/>
    </source>
</evidence>
<keyword evidence="7 9" id="KW-0472">Membrane</keyword>
<feature type="chain" id="PRO_5003263071" evidence="10">
    <location>
        <begin position="19"/>
        <end position="602"/>
    </location>
</feature>
<dbReference type="InParanoid" id="F0YJ14"/>
<evidence type="ECO:0000256" key="1">
    <source>
        <dbReference type="ARBA" id="ARBA00004141"/>
    </source>
</evidence>
<dbReference type="KEGG" id="aaf:AURANDRAFT_66849"/>
<comment type="subcellular location">
    <subcellularLocation>
        <location evidence="1">Membrane</location>
        <topology evidence="1">Multi-pass membrane protein</topology>
    </subcellularLocation>
</comment>
<dbReference type="GO" id="GO:0005524">
    <property type="term" value="F:ATP binding"/>
    <property type="evidence" value="ECO:0007669"/>
    <property type="project" value="UniProtKB-KW"/>
</dbReference>
<dbReference type="GO" id="GO:0140359">
    <property type="term" value="F:ABC-type transporter activity"/>
    <property type="evidence" value="ECO:0007669"/>
    <property type="project" value="InterPro"/>
</dbReference>
<dbReference type="Pfam" id="PF01061">
    <property type="entry name" value="ABC2_membrane"/>
    <property type="match status" value="1"/>
</dbReference>
<dbReference type="OMA" id="PWLAWIK"/>
<dbReference type="GeneID" id="20225976"/>
<dbReference type="RefSeq" id="XP_009040398.1">
    <property type="nucleotide sequence ID" value="XM_009042150.1"/>
</dbReference>
<dbReference type="GO" id="GO:0016887">
    <property type="term" value="F:ATP hydrolysis activity"/>
    <property type="evidence" value="ECO:0007669"/>
    <property type="project" value="InterPro"/>
</dbReference>
<evidence type="ECO:0000313" key="12">
    <source>
        <dbReference type="EMBL" id="EGB04841.1"/>
    </source>
</evidence>
<name>F0YJ14_AURAN</name>
<dbReference type="AlphaFoldDB" id="F0YJ14"/>
<feature type="transmembrane region" description="Helical" evidence="9">
    <location>
        <begin position="485"/>
        <end position="504"/>
    </location>
</feature>
<dbReference type="SUPFAM" id="SSF52540">
    <property type="entry name" value="P-loop containing nucleoside triphosphate hydrolases"/>
    <property type="match status" value="1"/>
</dbReference>
<dbReference type="Pfam" id="PF00005">
    <property type="entry name" value="ABC_tran"/>
    <property type="match status" value="1"/>
</dbReference>
<feature type="signal peptide" evidence="10">
    <location>
        <begin position="1"/>
        <end position="18"/>
    </location>
</feature>
<dbReference type="InterPro" id="IPR013525">
    <property type="entry name" value="ABC2_TM"/>
</dbReference>
<keyword evidence="10" id="KW-0732">Signal</keyword>
<dbReference type="InterPro" id="IPR050352">
    <property type="entry name" value="ABCG_transporters"/>
</dbReference>
<dbReference type="EMBL" id="GL833146">
    <property type="protein sequence ID" value="EGB04841.1"/>
    <property type="molecule type" value="Genomic_DNA"/>
</dbReference>
<evidence type="ECO:0000259" key="11">
    <source>
        <dbReference type="PROSITE" id="PS50893"/>
    </source>
</evidence>
<dbReference type="InterPro" id="IPR017871">
    <property type="entry name" value="ABC_transporter-like_CS"/>
</dbReference>
<feature type="transmembrane region" description="Helical" evidence="9">
    <location>
        <begin position="457"/>
        <end position="479"/>
    </location>
</feature>
<evidence type="ECO:0000256" key="6">
    <source>
        <dbReference type="ARBA" id="ARBA00022989"/>
    </source>
</evidence>
<dbReference type="OrthoDB" id="66620at2759"/>
<dbReference type="PANTHER" id="PTHR48041">
    <property type="entry name" value="ABC TRANSPORTER G FAMILY MEMBER 28"/>
    <property type="match status" value="1"/>
</dbReference>
<evidence type="ECO:0000256" key="8">
    <source>
        <dbReference type="SAM" id="MobiDB-lite"/>
    </source>
</evidence>
<keyword evidence="13" id="KW-1185">Reference proteome</keyword>
<reference evidence="12 13" key="1">
    <citation type="journal article" date="2011" name="Proc. Natl. Acad. Sci. U.S.A.">
        <title>Niche of harmful alga Aureococcus anophagefferens revealed through ecogenomics.</title>
        <authorList>
            <person name="Gobler C.J."/>
            <person name="Berry D.L."/>
            <person name="Dyhrman S.T."/>
            <person name="Wilhelm S.W."/>
            <person name="Salamov A."/>
            <person name="Lobanov A.V."/>
            <person name="Zhang Y."/>
            <person name="Collier J.L."/>
            <person name="Wurch L.L."/>
            <person name="Kustka A.B."/>
            <person name="Dill B.D."/>
            <person name="Shah M."/>
            <person name="VerBerkmoes N.C."/>
            <person name="Kuo A."/>
            <person name="Terry A."/>
            <person name="Pangilinan J."/>
            <person name="Lindquist E.A."/>
            <person name="Lucas S."/>
            <person name="Paulsen I.T."/>
            <person name="Hattenrath-Lehmann T.K."/>
            <person name="Talmage S.C."/>
            <person name="Walker E.A."/>
            <person name="Koch F."/>
            <person name="Burson A.M."/>
            <person name="Marcoval M.A."/>
            <person name="Tang Y.Z."/>
            <person name="Lecleir G.R."/>
            <person name="Coyne K.J."/>
            <person name="Berg G.M."/>
            <person name="Bertrand E.M."/>
            <person name="Saito M.A."/>
            <person name="Gladyshev V.N."/>
            <person name="Grigoriev I.V."/>
        </authorList>
    </citation>
    <scope>NUCLEOTIDE SEQUENCE [LARGE SCALE GENOMIC DNA]</scope>
    <source>
        <strain evidence="13">CCMP 1984</strain>
    </source>
</reference>
<dbReference type="PANTHER" id="PTHR48041:SF41">
    <property type="entry name" value="ABC TRANSPORTER G FAMILY"/>
    <property type="match status" value="1"/>
</dbReference>
<evidence type="ECO:0000256" key="5">
    <source>
        <dbReference type="ARBA" id="ARBA00022840"/>
    </source>
</evidence>
<evidence type="ECO:0000256" key="7">
    <source>
        <dbReference type="ARBA" id="ARBA00023136"/>
    </source>
</evidence>
<evidence type="ECO:0000313" key="13">
    <source>
        <dbReference type="Proteomes" id="UP000002729"/>
    </source>
</evidence>
<dbReference type="GO" id="GO:0016020">
    <property type="term" value="C:membrane"/>
    <property type="evidence" value="ECO:0007669"/>
    <property type="project" value="UniProtKB-SubCell"/>
</dbReference>
<protein>
    <submittedName>
        <fullName evidence="12">Uncharacterized protein ABC42</fullName>
    </submittedName>
</protein>
<dbReference type="eggNOG" id="KOG0061">
    <property type="taxonomic scope" value="Eukaryota"/>
</dbReference>
<organism evidence="13">
    <name type="scientific">Aureococcus anophagefferens</name>
    <name type="common">Harmful bloom alga</name>
    <dbReference type="NCBI Taxonomy" id="44056"/>
    <lineage>
        <taxon>Eukaryota</taxon>
        <taxon>Sar</taxon>
        <taxon>Stramenopiles</taxon>
        <taxon>Ochrophyta</taxon>
        <taxon>Pelagophyceae</taxon>
        <taxon>Pelagomonadales</taxon>
        <taxon>Pelagomonadaceae</taxon>
        <taxon>Aureococcus</taxon>
    </lineage>
</organism>